<accession>A0ACD3A039</accession>
<name>A0ACD3A039_9AGAR</name>
<organism evidence="1 2">
    <name type="scientific">Pluteus cervinus</name>
    <dbReference type="NCBI Taxonomy" id="181527"/>
    <lineage>
        <taxon>Eukaryota</taxon>
        <taxon>Fungi</taxon>
        <taxon>Dikarya</taxon>
        <taxon>Basidiomycota</taxon>
        <taxon>Agaricomycotina</taxon>
        <taxon>Agaricomycetes</taxon>
        <taxon>Agaricomycetidae</taxon>
        <taxon>Agaricales</taxon>
        <taxon>Pluteineae</taxon>
        <taxon>Pluteaceae</taxon>
        <taxon>Pluteus</taxon>
    </lineage>
</organism>
<evidence type="ECO:0000313" key="2">
    <source>
        <dbReference type="Proteomes" id="UP000308600"/>
    </source>
</evidence>
<protein>
    <submittedName>
        <fullName evidence="1">Uncharacterized protein</fullName>
    </submittedName>
</protein>
<sequence>MSPGEVFENISSENENYESDHGSSNAVKRKAAGTKVGSEAVKGKGNAVNTKTRSAKRGINSPDKAEDDKSEIHQTQAGGSKDDTLQNKQVKFVEPKIEETEDVAIQGLVAGRSRRQAKPTRHSDGTTYAPLSRQTPMVQPREQPTPEATGGPSKKWKLDQVEKGDTNRTGKAGNADSNKAGKGRAKKK</sequence>
<proteinExistence type="predicted"/>
<gene>
    <name evidence="1" type="ORF">BDN72DRAFT_865343</name>
</gene>
<dbReference type="EMBL" id="ML209047">
    <property type="protein sequence ID" value="TFK59213.1"/>
    <property type="molecule type" value="Genomic_DNA"/>
</dbReference>
<reference evidence="1 2" key="1">
    <citation type="journal article" date="2019" name="Nat. Ecol. Evol.">
        <title>Megaphylogeny resolves global patterns of mushroom evolution.</title>
        <authorList>
            <person name="Varga T."/>
            <person name="Krizsan K."/>
            <person name="Foldi C."/>
            <person name="Dima B."/>
            <person name="Sanchez-Garcia M."/>
            <person name="Sanchez-Ramirez S."/>
            <person name="Szollosi G.J."/>
            <person name="Szarkandi J.G."/>
            <person name="Papp V."/>
            <person name="Albert L."/>
            <person name="Andreopoulos W."/>
            <person name="Angelini C."/>
            <person name="Antonin V."/>
            <person name="Barry K.W."/>
            <person name="Bougher N.L."/>
            <person name="Buchanan P."/>
            <person name="Buyck B."/>
            <person name="Bense V."/>
            <person name="Catcheside P."/>
            <person name="Chovatia M."/>
            <person name="Cooper J."/>
            <person name="Damon W."/>
            <person name="Desjardin D."/>
            <person name="Finy P."/>
            <person name="Geml J."/>
            <person name="Haridas S."/>
            <person name="Hughes K."/>
            <person name="Justo A."/>
            <person name="Karasinski D."/>
            <person name="Kautmanova I."/>
            <person name="Kiss B."/>
            <person name="Kocsube S."/>
            <person name="Kotiranta H."/>
            <person name="LaButti K.M."/>
            <person name="Lechner B.E."/>
            <person name="Liimatainen K."/>
            <person name="Lipzen A."/>
            <person name="Lukacs Z."/>
            <person name="Mihaltcheva S."/>
            <person name="Morgado L.N."/>
            <person name="Niskanen T."/>
            <person name="Noordeloos M.E."/>
            <person name="Ohm R.A."/>
            <person name="Ortiz-Santana B."/>
            <person name="Ovrebo C."/>
            <person name="Racz N."/>
            <person name="Riley R."/>
            <person name="Savchenko A."/>
            <person name="Shiryaev A."/>
            <person name="Soop K."/>
            <person name="Spirin V."/>
            <person name="Szebenyi C."/>
            <person name="Tomsovsky M."/>
            <person name="Tulloss R.E."/>
            <person name="Uehling J."/>
            <person name="Grigoriev I.V."/>
            <person name="Vagvolgyi C."/>
            <person name="Papp T."/>
            <person name="Martin F.M."/>
            <person name="Miettinen O."/>
            <person name="Hibbett D.S."/>
            <person name="Nagy L.G."/>
        </authorList>
    </citation>
    <scope>NUCLEOTIDE SEQUENCE [LARGE SCALE GENOMIC DNA]</scope>
    <source>
        <strain evidence="1 2">NL-1719</strain>
    </source>
</reference>
<keyword evidence="2" id="KW-1185">Reference proteome</keyword>
<evidence type="ECO:0000313" key="1">
    <source>
        <dbReference type="EMBL" id="TFK59213.1"/>
    </source>
</evidence>
<dbReference type="Proteomes" id="UP000308600">
    <property type="component" value="Unassembled WGS sequence"/>
</dbReference>